<evidence type="ECO:0000313" key="4">
    <source>
        <dbReference type="Proteomes" id="UP000219422"/>
    </source>
</evidence>
<keyword evidence="1" id="KW-0472">Membrane</keyword>
<reference evidence="3 5" key="2">
    <citation type="submission" date="2020-07" db="EMBL/GenBank/DDBJ databases">
        <title>Whole genome sequence of Sphingobium yanoikuyae A3.</title>
        <authorList>
            <person name="Han S.-S."/>
        </authorList>
    </citation>
    <scope>NUCLEOTIDE SEQUENCE [LARGE SCALE GENOMIC DNA]</scope>
    <source>
        <strain evidence="3 5">A3</strain>
    </source>
</reference>
<feature type="transmembrane region" description="Helical" evidence="1">
    <location>
        <begin position="82"/>
        <end position="106"/>
    </location>
</feature>
<evidence type="ECO:0000313" key="3">
    <source>
        <dbReference type="EMBL" id="QNG44951.1"/>
    </source>
</evidence>
<feature type="transmembrane region" description="Helical" evidence="1">
    <location>
        <begin position="50"/>
        <end position="70"/>
    </location>
</feature>
<dbReference type="AlphaFoldDB" id="A0A291N2P0"/>
<reference evidence="2 4" key="1">
    <citation type="submission" date="2017-10" db="EMBL/GenBank/DDBJ databases">
        <title>Sphingobium yanoikuyae S72.</title>
        <authorList>
            <person name="Sanchez E."/>
            <person name="Bustos P."/>
            <person name="Mendoza P."/>
            <person name="Guo X."/>
            <person name="Mendoza A."/>
        </authorList>
    </citation>
    <scope>NUCLEOTIDE SEQUENCE [LARGE SCALE GENOMIC DNA]</scope>
    <source>
        <strain evidence="2 4">S72</strain>
    </source>
</reference>
<gene>
    <name evidence="2" type="ORF">A6768_17445</name>
    <name evidence="3" type="ORF">H3V42_24475</name>
</gene>
<organism evidence="2 4">
    <name type="scientific">Sphingobium yanoikuyae</name>
    <name type="common">Sphingomonas yanoikuyae</name>
    <dbReference type="NCBI Taxonomy" id="13690"/>
    <lineage>
        <taxon>Bacteria</taxon>
        <taxon>Pseudomonadati</taxon>
        <taxon>Pseudomonadota</taxon>
        <taxon>Alphaproteobacteria</taxon>
        <taxon>Sphingomonadales</taxon>
        <taxon>Sphingomonadaceae</taxon>
        <taxon>Sphingobium</taxon>
    </lineage>
</organism>
<dbReference type="EMBL" id="CP023741">
    <property type="protein sequence ID" value="ATI81602.1"/>
    <property type="molecule type" value="Genomic_DNA"/>
</dbReference>
<protein>
    <submittedName>
        <fullName evidence="2">Uncharacterized protein</fullName>
    </submittedName>
</protein>
<feature type="transmembrane region" description="Helical" evidence="1">
    <location>
        <begin position="112"/>
        <end position="137"/>
    </location>
</feature>
<feature type="transmembrane region" description="Helical" evidence="1">
    <location>
        <begin position="12"/>
        <end position="35"/>
    </location>
</feature>
<dbReference type="KEGG" id="sya:A6768_17445"/>
<accession>A0A291N2P0</accession>
<keyword evidence="1" id="KW-1133">Transmembrane helix</keyword>
<evidence type="ECO:0000313" key="2">
    <source>
        <dbReference type="EMBL" id="ATI81602.1"/>
    </source>
</evidence>
<dbReference type="Proteomes" id="UP000515377">
    <property type="component" value="Chromosome"/>
</dbReference>
<evidence type="ECO:0000256" key="1">
    <source>
        <dbReference type="SAM" id="Phobius"/>
    </source>
</evidence>
<dbReference type="EMBL" id="CP060122">
    <property type="protein sequence ID" value="QNG44951.1"/>
    <property type="molecule type" value="Genomic_DNA"/>
</dbReference>
<dbReference type="RefSeq" id="WP_097384486.1">
    <property type="nucleotide sequence ID" value="NZ_CP023741.1"/>
</dbReference>
<dbReference type="Proteomes" id="UP000219422">
    <property type="component" value="Chromosome"/>
</dbReference>
<dbReference type="GeneID" id="57778631"/>
<keyword evidence="1" id="KW-0812">Transmembrane</keyword>
<name>A0A291N2P0_SPHYA</name>
<evidence type="ECO:0000313" key="5">
    <source>
        <dbReference type="Proteomes" id="UP000515377"/>
    </source>
</evidence>
<sequence length="145" mass="14612">MAAPSLSLGREAAIGFAINAVLSIAFFLGIFGLAVRPLSWAAPDALAIDFVPQSIAVALMSALVPALLVRKRLALAVPVRAIILRALGCALVGAVLGGALAALAQAGGDASIAWGAALVLKLLYGGLLGAAITTLVLKKTMRRMA</sequence>
<proteinExistence type="predicted"/>